<dbReference type="AlphaFoldDB" id="I7K8T1"/>
<evidence type="ECO:0000313" key="17">
    <source>
        <dbReference type="EMBL" id="CCJ33945.1"/>
    </source>
</evidence>
<reference evidence="17 18" key="1">
    <citation type="journal article" date="2011" name="J. Bacteriol.">
        <title>Draft genome sequence of Caloramator australicus strain RC3T, a thermoanaerobe from the Great Artesian Basin of Australia.</title>
        <authorList>
            <person name="Ogg C.D."/>
            <person name="Patel B.K.C."/>
        </authorList>
    </citation>
    <scope>NUCLEOTIDE SEQUENCE [LARGE SCALE GENOMIC DNA]</scope>
    <source>
        <strain evidence="17 18">RC3</strain>
    </source>
</reference>
<dbReference type="SUPFAM" id="SSF69742">
    <property type="entry name" value="Glutamyl tRNA-reductase catalytic, N-terminal domain"/>
    <property type="match status" value="1"/>
</dbReference>
<dbReference type="InterPro" id="IPR015895">
    <property type="entry name" value="4pyrrol_synth_GluRdtase_N"/>
</dbReference>
<name>I7K8T1_9CLOT</name>
<feature type="binding site" evidence="8 10">
    <location>
        <begin position="104"/>
        <end position="106"/>
    </location>
    <ligand>
        <name>substrate</name>
    </ligand>
</feature>
<dbReference type="InterPro" id="IPR000343">
    <property type="entry name" value="4pyrrol_synth_GluRdtase"/>
</dbReference>
<dbReference type="STRING" id="857293.CAAU_1861"/>
<dbReference type="InterPro" id="IPR006151">
    <property type="entry name" value="Shikm_DH/Glu-tRNA_Rdtase"/>
</dbReference>
<protein>
    <recommendedName>
        <fullName evidence="3 8">Glutamyl-tRNA reductase</fullName>
        <shortName evidence="8">GluTR</shortName>
        <ecNumber evidence="3 8">1.2.1.70</ecNumber>
    </recommendedName>
</protein>
<evidence type="ECO:0000256" key="12">
    <source>
        <dbReference type="PIRSR" id="PIRSR000445-4"/>
    </source>
</evidence>
<comment type="pathway">
    <text evidence="1 8 13">Porphyrin-containing compound metabolism; protoporphyrin-IX biosynthesis; 5-aminolevulinate from L-glutamyl-tRNA(Glu): step 1/2.</text>
</comment>
<evidence type="ECO:0000256" key="6">
    <source>
        <dbReference type="ARBA" id="ARBA00023244"/>
    </source>
</evidence>
<keyword evidence="5 8" id="KW-0560">Oxidoreductase</keyword>
<dbReference type="InterPro" id="IPR036291">
    <property type="entry name" value="NAD(P)-bd_dom_sf"/>
</dbReference>
<evidence type="ECO:0000259" key="15">
    <source>
        <dbReference type="Pfam" id="PF01488"/>
    </source>
</evidence>
<evidence type="ECO:0000256" key="8">
    <source>
        <dbReference type="HAMAP-Rule" id="MF_00087"/>
    </source>
</evidence>
<dbReference type="PANTHER" id="PTHR43013">
    <property type="entry name" value="GLUTAMYL-TRNA REDUCTASE"/>
    <property type="match status" value="1"/>
</dbReference>
<evidence type="ECO:0000256" key="1">
    <source>
        <dbReference type="ARBA" id="ARBA00005059"/>
    </source>
</evidence>
<feature type="active site" description="Nucleophile" evidence="8 9">
    <location>
        <position position="48"/>
    </location>
</feature>
<feature type="binding site" evidence="8 10">
    <location>
        <position position="110"/>
    </location>
    <ligand>
        <name>substrate</name>
    </ligand>
</feature>
<dbReference type="SUPFAM" id="SSF51735">
    <property type="entry name" value="NAD(P)-binding Rossmann-fold domains"/>
    <property type="match status" value="1"/>
</dbReference>
<dbReference type="GO" id="GO:0019353">
    <property type="term" value="P:protoporphyrinogen IX biosynthetic process from glutamate"/>
    <property type="evidence" value="ECO:0007669"/>
    <property type="project" value="TreeGrafter"/>
</dbReference>
<dbReference type="PIRSF" id="PIRSF000445">
    <property type="entry name" value="4pyrrol_synth_GluRdtase"/>
    <property type="match status" value="1"/>
</dbReference>
<evidence type="ECO:0000256" key="7">
    <source>
        <dbReference type="ARBA" id="ARBA00047464"/>
    </source>
</evidence>
<comment type="domain">
    <text evidence="8">Possesses an unusual extended V-shaped dimeric structure with each monomer consisting of three distinct domains arranged along a curved 'spinal' alpha-helix. The N-terminal catalytic domain specifically recognizes the glutamate moiety of the substrate. The second domain is the NADPH-binding domain, and the third C-terminal domain is responsible for dimerization.</text>
</comment>
<evidence type="ECO:0000256" key="9">
    <source>
        <dbReference type="PIRSR" id="PIRSR000445-1"/>
    </source>
</evidence>
<dbReference type="FunFam" id="3.30.460.30:FF:000001">
    <property type="entry name" value="Glutamyl-tRNA reductase"/>
    <property type="match status" value="1"/>
</dbReference>
<comment type="catalytic activity">
    <reaction evidence="7 8 13">
        <text>(S)-4-amino-5-oxopentanoate + tRNA(Glu) + NADP(+) = L-glutamyl-tRNA(Glu) + NADPH + H(+)</text>
        <dbReference type="Rhea" id="RHEA:12344"/>
        <dbReference type="Rhea" id="RHEA-COMP:9663"/>
        <dbReference type="Rhea" id="RHEA-COMP:9680"/>
        <dbReference type="ChEBI" id="CHEBI:15378"/>
        <dbReference type="ChEBI" id="CHEBI:57501"/>
        <dbReference type="ChEBI" id="CHEBI:57783"/>
        <dbReference type="ChEBI" id="CHEBI:58349"/>
        <dbReference type="ChEBI" id="CHEBI:78442"/>
        <dbReference type="ChEBI" id="CHEBI:78520"/>
        <dbReference type="EC" id="1.2.1.70"/>
    </reaction>
</comment>
<dbReference type="Proteomes" id="UP000007652">
    <property type="component" value="Unassembled WGS sequence"/>
</dbReference>
<comment type="caution">
    <text evidence="17">The sequence shown here is derived from an EMBL/GenBank/DDBJ whole genome shotgun (WGS) entry which is preliminary data.</text>
</comment>
<comment type="subunit">
    <text evidence="8">Homodimer.</text>
</comment>
<evidence type="ECO:0000256" key="2">
    <source>
        <dbReference type="ARBA" id="ARBA00005916"/>
    </source>
</evidence>
<dbReference type="Gene3D" id="3.30.460.30">
    <property type="entry name" value="Glutamyl-tRNA reductase, N-terminal domain"/>
    <property type="match status" value="1"/>
</dbReference>
<evidence type="ECO:0000256" key="11">
    <source>
        <dbReference type="PIRSR" id="PIRSR000445-3"/>
    </source>
</evidence>
<evidence type="ECO:0000259" key="16">
    <source>
        <dbReference type="Pfam" id="PF05201"/>
    </source>
</evidence>
<evidence type="ECO:0000256" key="3">
    <source>
        <dbReference type="ARBA" id="ARBA00012970"/>
    </source>
</evidence>
<comment type="function">
    <text evidence="8">Catalyzes the NADPH-dependent reduction of glutamyl-tRNA(Glu) to glutamate 1-semialdehyde (GSA).</text>
</comment>
<feature type="domain" description="Glutamyl-tRNA reductase N-terminal" evidence="16">
    <location>
        <begin position="12"/>
        <end position="145"/>
    </location>
</feature>
<evidence type="ECO:0000256" key="10">
    <source>
        <dbReference type="PIRSR" id="PIRSR000445-2"/>
    </source>
</evidence>
<dbReference type="NCBIfam" id="TIGR01035">
    <property type="entry name" value="hemA"/>
    <property type="match status" value="1"/>
</dbReference>
<evidence type="ECO:0000256" key="4">
    <source>
        <dbReference type="ARBA" id="ARBA00022857"/>
    </source>
</evidence>
<dbReference type="Pfam" id="PF00745">
    <property type="entry name" value="GlutR_dimer"/>
    <property type="match status" value="1"/>
</dbReference>
<evidence type="ECO:0000259" key="14">
    <source>
        <dbReference type="Pfam" id="PF00745"/>
    </source>
</evidence>
<dbReference type="eggNOG" id="COG0373">
    <property type="taxonomic scope" value="Bacteria"/>
</dbReference>
<dbReference type="PANTHER" id="PTHR43013:SF1">
    <property type="entry name" value="GLUTAMYL-TRNA REDUCTASE"/>
    <property type="match status" value="1"/>
</dbReference>
<dbReference type="Pfam" id="PF05201">
    <property type="entry name" value="GlutR_N"/>
    <property type="match status" value="1"/>
</dbReference>
<dbReference type="EC" id="1.2.1.70" evidence="3 8"/>
<dbReference type="Gene3D" id="3.40.50.720">
    <property type="entry name" value="NAD(P)-binding Rossmann-like Domain"/>
    <property type="match status" value="1"/>
</dbReference>
<keyword evidence="18" id="KW-1185">Reference proteome</keyword>
<feature type="binding site" evidence="8 10">
    <location>
        <begin position="47"/>
        <end position="50"/>
    </location>
    <ligand>
        <name>substrate</name>
    </ligand>
</feature>
<keyword evidence="6 8" id="KW-0627">Porphyrin biosynthesis</keyword>
<dbReference type="OrthoDB" id="110209at2"/>
<dbReference type="InterPro" id="IPR018214">
    <property type="entry name" value="GluRdtase_CS"/>
</dbReference>
<feature type="binding site" evidence="8 11">
    <location>
        <begin position="175"/>
        <end position="180"/>
    </location>
    <ligand>
        <name>NADP(+)</name>
        <dbReference type="ChEBI" id="CHEBI:58349"/>
    </ligand>
</feature>
<dbReference type="GO" id="GO:0050661">
    <property type="term" value="F:NADP binding"/>
    <property type="evidence" value="ECO:0007669"/>
    <property type="project" value="InterPro"/>
</dbReference>
<dbReference type="HAMAP" id="MF_00087">
    <property type="entry name" value="Glu_tRNA_reductase"/>
    <property type="match status" value="1"/>
</dbReference>
<feature type="domain" description="Quinate/shikimate 5-dehydrogenase/glutamyl-tRNA reductase" evidence="15">
    <location>
        <begin position="163"/>
        <end position="281"/>
    </location>
</feature>
<keyword evidence="4 8" id="KW-0521">NADP</keyword>
<dbReference type="InterPro" id="IPR036343">
    <property type="entry name" value="GluRdtase_N_sf"/>
</dbReference>
<evidence type="ECO:0000313" key="18">
    <source>
        <dbReference type="Proteomes" id="UP000007652"/>
    </source>
</evidence>
<feature type="site" description="Important for activity" evidence="8 12">
    <location>
        <position position="89"/>
    </location>
</feature>
<dbReference type="PROSITE" id="PS00747">
    <property type="entry name" value="GLUTR"/>
    <property type="match status" value="1"/>
</dbReference>
<dbReference type="GO" id="GO:0008883">
    <property type="term" value="F:glutamyl-tRNA reductase activity"/>
    <property type="evidence" value="ECO:0007669"/>
    <property type="project" value="UniProtKB-UniRule"/>
</dbReference>
<gene>
    <name evidence="8" type="primary">hemA</name>
    <name evidence="17" type="ORF">CAAU_1861</name>
</gene>
<feature type="binding site" evidence="8 10">
    <location>
        <position position="99"/>
    </location>
    <ligand>
        <name>substrate</name>
    </ligand>
</feature>
<proteinExistence type="inferred from homology"/>
<comment type="miscellaneous">
    <text evidence="8">During catalysis, the active site Cys acts as a nucleophile attacking the alpha-carbonyl group of tRNA-bound glutamate with the formation of a thioester intermediate between enzyme and glutamate, and the concomitant release of tRNA(Glu). The thioester intermediate is finally reduced by direct hydride transfer from NADPH, to form the product GSA.</text>
</comment>
<evidence type="ECO:0000256" key="13">
    <source>
        <dbReference type="RuleBase" id="RU000584"/>
    </source>
</evidence>
<organism evidence="17 18">
    <name type="scientific">Caloramator australicus RC3</name>
    <dbReference type="NCBI Taxonomy" id="857293"/>
    <lineage>
        <taxon>Bacteria</taxon>
        <taxon>Bacillati</taxon>
        <taxon>Bacillota</taxon>
        <taxon>Clostridia</taxon>
        <taxon>Eubacteriales</taxon>
        <taxon>Clostridiaceae</taxon>
        <taxon>Caloramator</taxon>
    </lineage>
</organism>
<sequence>MELVGVIGISPKTDIRIREKLSIIEKRIPQKLEKLKEICEEVIILSTCNRTEIYYYNEQYNLDKMLKSLEWDDNKDNLFYLTDFDAVKHIFEVACGFDSLIVGEEQILGQIKRAYEIARENKSCMRILSRLFQRAVACGKEFRRKAKLYMYPVSSASIIANEVKKRSIKKVLILGFGEIGELTCKYLLTKSVEKIFIAVRDKNKVKNMDDRLEFIEFKNWKNYIEAVECIISATSAPHTIIKKGDIKKKMLIFDLAMPRDVEEDVKLIDGIELYDIDAISKMNENNINLRYKIMQEYRFIIDDYVSEFMKWEKISEIIPLIKNIQDVSNKNYKVRLDKFIKKYKNNSLDFEMAEFYFKSVSDYFAHRIIKVLKEEYLEGRGDECIRIIEKIIKN</sequence>
<dbReference type="UniPathway" id="UPA00251">
    <property type="reaction ID" value="UER00316"/>
</dbReference>
<comment type="similarity">
    <text evidence="2 8 13">Belongs to the glutamyl-tRNA reductase family.</text>
</comment>
<dbReference type="EMBL" id="CAKP01000096">
    <property type="protein sequence ID" value="CCJ33945.1"/>
    <property type="molecule type" value="Genomic_DNA"/>
</dbReference>
<dbReference type="Pfam" id="PF01488">
    <property type="entry name" value="Shikimate_DH"/>
    <property type="match status" value="1"/>
</dbReference>
<accession>I7K8T1</accession>
<evidence type="ECO:0000256" key="5">
    <source>
        <dbReference type="ARBA" id="ARBA00023002"/>
    </source>
</evidence>
<dbReference type="InterPro" id="IPR015896">
    <property type="entry name" value="4pyrrol_synth_GluRdtase_dimer"/>
</dbReference>
<feature type="domain" description="Tetrapyrrole biosynthesis glutamyl-tRNA reductase dimerisation" evidence="14">
    <location>
        <begin position="299"/>
        <end position="391"/>
    </location>
</feature>